<feature type="modified residue" description="4-aspartylphosphate" evidence="2">
    <location>
        <position position="76"/>
    </location>
</feature>
<dbReference type="SMART" id="SM00448">
    <property type="entry name" value="REC"/>
    <property type="match status" value="1"/>
</dbReference>
<proteinExistence type="predicted"/>
<dbReference type="InterPro" id="IPR011006">
    <property type="entry name" value="CheY-like_superfamily"/>
</dbReference>
<dbReference type="PANTHER" id="PTHR43156">
    <property type="entry name" value="STAGE II SPORULATION PROTEIN E-RELATED"/>
    <property type="match status" value="1"/>
</dbReference>
<dbReference type="SUPFAM" id="SSF52172">
    <property type="entry name" value="CheY-like"/>
    <property type="match status" value="1"/>
</dbReference>
<feature type="domain" description="PPM-type phosphatase" evidence="4">
    <location>
        <begin position="182"/>
        <end position="392"/>
    </location>
</feature>
<protein>
    <recommendedName>
        <fullName evidence="7">Response regulatory domain-containing protein</fullName>
    </recommendedName>
</protein>
<dbReference type="InterPro" id="IPR036457">
    <property type="entry name" value="PPM-type-like_dom_sf"/>
</dbReference>
<sequence length="393" mass="43826">MKPSEQFKGAKGIRNNHGRLQKGFMPTILIVDDDIAIRKLLERHLRKKQYQVAFAENGREAIKQINYQHIDLVLMDLQMPIMDGISATLAIRESFKPNLLPIIILSAAGDKEKWIRALQAGANDFVSKPYHRSELLARIETNLTLSALTHELIKKEQIAEQELLLAGEVQKAILPQSLDFAGFNIESLYRPSAHLGGDFFDAFEVDNQLITLIGDVSGHGTSAALIMSAAKSLFHSLGHSIKKMDTLLTAVNQHLCEMLGDSGLFITLVLAAFSPDDGKIEFCSAGHNTVFLVRRKQLYPLTSTGTALGWDKKSTWEVTHLQLQSGDLLYLYTDGLVEVKDQMEQQLGLQPLREILALGLSPLELLQKTFQRSQDFCGGNFDDDITIFVVQKI</sequence>
<dbReference type="PANTHER" id="PTHR43156:SF2">
    <property type="entry name" value="STAGE II SPORULATION PROTEIN E"/>
    <property type="match status" value="1"/>
</dbReference>
<dbReference type="InterPro" id="IPR001789">
    <property type="entry name" value="Sig_transdc_resp-reg_receiver"/>
</dbReference>
<evidence type="ECO:0000313" key="6">
    <source>
        <dbReference type="Proteomes" id="UP000218113"/>
    </source>
</evidence>
<dbReference type="Proteomes" id="UP000218113">
    <property type="component" value="Unassembled WGS sequence"/>
</dbReference>
<dbReference type="EMBL" id="NVSR01000023">
    <property type="protein sequence ID" value="PCI28910.1"/>
    <property type="molecule type" value="Genomic_DNA"/>
</dbReference>
<dbReference type="Gene3D" id="3.60.40.10">
    <property type="entry name" value="PPM-type phosphatase domain"/>
    <property type="match status" value="1"/>
</dbReference>
<evidence type="ECO:0008006" key="7">
    <source>
        <dbReference type="Google" id="ProtNLM"/>
    </source>
</evidence>
<comment type="caution">
    <text evidence="5">The sequence shown here is derived from an EMBL/GenBank/DDBJ whole genome shotgun (WGS) entry which is preliminary data.</text>
</comment>
<evidence type="ECO:0000259" key="3">
    <source>
        <dbReference type="PROSITE" id="PS50110"/>
    </source>
</evidence>
<dbReference type="Gene3D" id="3.40.50.2300">
    <property type="match status" value="1"/>
</dbReference>
<evidence type="ECO:0000256" key="2">
    <source>
        <dbReference type="PROSITE-ProRule" id="PRU00169"/>
    </source>
</evidence>
<dbReference type="GO" id="GO:0016791">
    <property type="term" value="F:phosphatase activity"/>
    <property type="evidence" value="ECO:0007669"/>
    <property type="project" value="TreeGrafter"/>
</dbReference>
<dbReference type="InterPro" id="IPR052016">
    <property type="entry name" value="Bact_Sigma-Reg"/>
</dbReference>
<dbReference type="Pfam" id="PF07228">
    <property type="entry name" value="SpoIIE"/>
    <property type="match status" value="1"/>
</dbReference>
<evidence type="ECO:0000256" key="1">
    <source>
        <dbReference type="ARBA" id="ARBA00022801"/>
    </source>
</evidence>
<evidence type="ECO:0000313" key="5">
    <source>
        <dbReference type="EMBL" id="PCI28910.1"/>
    </source>
</evidence>
<accession>A0A2A4T5M0</accession>
<dbReference type="Pfam" id="PF00072">
    <property type="entry name" value="Response_reg"/>
    <property type="match status" value="1"/>
</dbReference>
<gene>
    <name evidence="5" type="ORF">COB67_05315</name>
</gene>
<dbReference type="CDD" id="cd17546">
    <property type="entry name" value="REC_hyHK_CKI1_RcsC-like"/>
    <property type="match status" value="1"/>
</dbReference>
<dbReference type="PROSITE" id="PS50110">
    <property type="entry name" value="RESPONSE_REGULATORY"/>
    <property type="match status" value="1"/>
</dbReference>
<dbReference type="AlphaFoldDB" id="A0A2A4T5M0"/>
<dbReference type="SMART" id="SM00331">
    <property type="entry name" value="PP2C_SIG"/>
    <property type="match status" value="1"/>
</dbReference>
<keyword evidence="2" id="KW-0597">Phosphoprotein</keyword>
<dbReference type="GO" id="GO:0000160">
    <property type="term" value="P:phosphorelay signal transduction system"/>
    <property type="evidence" value="ECO:0007669"/>
    <property type="project" value="InterPro"/>
</dbReference>
<keyword evidence="1" id="KW-0378">Hydrolase</keyword>
<evidence type="ECO:0000259" key="4">
    <source>
        <dbReference type="PROSITE" id="PS51746"/>
    </source>
</evidence>
<dbReference type="PROSITE" id="PS51746">
    <property type="entry name" value="PPM_2"/>
    <property type="match status" value="1"/>
</dbReference>
<feature type="domain" description="Response regulatory" evidence="3">
    <location>
        <begin position="27"/>
        <end position="143"/>
    </location>
</feature>
<dbReference type="InterPro" id="IPR001932">
    <property type="entry name" value="PPM-type_phosphatase-like_dom"/>
</dbReference>
<name>A0A2A4T5M0_9DELT</name>
<organism evidence="5 6">
    <name type="scientific">SAR324 cluster bacterium</name>
    <dbReference type="NCBI Taxonomy" id="2024889"/>
    <lineage>
        <taxon>Bacteria</taxon>
        <taxon>Deltaproteobacteria</taxon>
        <taxon>SAR324 cluster</taxon>
    </lineage>
</organism>
<dbReference type="SUPFAM" id="SSF81606">
    <property type="entry name" value="PP2C-like"/>
    <property type="match status" value="1"/>
</dbReference>
<reference evidence="6" key="1">
    <citation type="submission" date="2017-08" db="EMBL/GenBank/DDBJ databases">
        <title>A dynamic microbial community with high functional redundancy inhabits the cold, oxic subseafloor aquifer.</title>
        <authorList>
            <person name="Tully B.J."/>
            <person name="Wheat C.G."/>
            <person name="Glazer B.T."/>
            <person name="Huber J.A."/>
        </authorList>
    </citation>
    <scope>NUCLEOTIDE SEQUENCE [LARGE SCALE GENOMIC DNA]</scope>
</reference>